<proteinExistence type="predicted"/>
<name>A0ABQ0E3A0_9PORP</name>
<keyword evidence="2" id="KW-1185">Reference proteome</keyword>
<gene>
    <name evidence="1" type="ORF">Tsumi_13080</name>
</gene>
<evidence type="ECO:0000313" key="2">
    <source>
        <dbReference type="Proteomes" id="UP001628220"/>
    </source>
</evidence>
<evidence type="ECO:0000313" key="1">
    <source>
        <dbReference type="EMBL" id="GAB1252202.1"/>
    </source>
</evidence>
<dbReference type="Proteomes" id="UP001628220">
    <property type="component" value="Unassembled WGS sequence"/>
</dbReference>
<comment type="caution">
    <text evidence="1">The sequence shown here is derived from an EMBL/GenBank/DDBJ whole genome shotgun (WGS) entry which is preliminary data.</text>
</comment>
<dbReference type="EMBL" id="BAAFSF010000004">
    <property type="protein sequence ID" value="GAB1252202.1"/>
    <property type="molecule type" value="Genomic_DNA"/>
</dbReference>
<dbReference type="RefSeq" id="WP_411915963.1">
    <property type="nucleotide sequence ID" value="NZ_BAAFSF010000004.1"/>
</dbReference>
<reference evidence="1 2" key="1">
    <citation type="journal article" date="2025" name="Int. J. Syst. Evol. Microbiol.">
        <title>Desulfovibrio falkowii sp. nov., Porphyromonas miyakawae sp. nov., Mediterraneibacter flintii sp. nov. and Owariibacterium komagatae gen. nov., sp. nov., isolated from human faeces.</title>
        <authorList>
            <person name="Hamaguchi T."/>
            <person name="Ohara M."/>
            <person name="Hisatomi A."/>
            <person name="Sekiguchi K."/>
            <person name="Takeda J.I."/>
            <person name="Ueyama J."/>
            <person name="Ito M."/>
            <person name="Nishiwaki H."/>
            <person name="Ogi T."/>
            <person name="Hirayama M."/>
            <person name="Ohkuma M."/>
            <person name="Sakamoto M."/>
            <person name="Ohno K."/>
        </authorList>
    </citation>
    <scope>NUCLEOTIDE SEQUENCE [LARGE SCALE GENOMIC DNA]</scope>
    <source>
        <strain evidence="1 2">13CB11C</strain>
    </source>
</reference>
<dbReference type="Pfam" id="PF11013">
    <property type="entry name" value="DUF2851"/>
    <property type="match status" value="1"/>
</dbReference>
<dbReference type="InterPro" id="IPR021272">
    <property type="entry name" value="DUF2851"/>
</dbReference>
<organism evidence="1 2">
    <name type="scientific">Porphyromonas miyakawae</name>
    <dbReference type="NCBI Taxonomy" id="3137470"/>
    <lineage>
        <taxon>Bacteria</taxon>
        <taxon>Pseudomonadati</taxon>
        <taxon>Bacteroidota</taxon>
        <taxon>Bacteroidia</taxon>
        <taxon>Bacteroidales</taxon>
        <taxon>Porphyromonadaceae</taxon>
        <taxon>Porphyromonas</taxon>
    </lineage>
</organism>
<accession>A0ABQ0E3A0</accession>
<sequence>MKHLPEEILQQIWEQRAYRKLLFEPIKDRSGAMVYPEVLHPGVRNRDAGPDFFAAKMRIGKLIHTGNVELHYAASEWKLHAHDTDPAYDNVILHVVVEDDMPIMHRTTGKPILTCRMVLPEDCSLFEQNREGVTRLGNLLEDWEKQSETLYRQRLSAQVDSLRERLHSKSINEDEGALIRLMLLRYLGARVNNEAFEQIARVLPLRVVRKHTDHLDQLEALYFGTAGLLNPAPEDEYMRHLQEEWNFLRAKYGLMCICGAVRKFRLRPVAFPHRRLAHMAKLHYEHPSIEQQIAAVQTLDEVQSILAVAPSEYWQYHYDFGKVTDKPLGSISRDTANVIILNVVLPYLTYLSIVNDLGPARKEAIIAIARSLPPEKNSVVEAARNEGLPIRNALESQALLQKATLKSE</sequence>
<protein>
    <submittedName>
        <fullName evidence="1">DUF2851 family protein</fullName>
    </submittedName>
</protein>